<sequence>MPSSKASSKTSSLSSLSKSVVSKAKGLGKKIAKSIKSVVKGVVPHKSKASSEGNDTNDEPTSRLRSNVYQFFDPPVLREDANGRCNADT</sequence>
<gene>
    <name evidence="2" type="ORF">R3P38DRAFT_3206202</name>
</gene>
<evidence type="ECO:0000256" key="1">
    <source>
        <dbReference type="SAM" id="MobiDB-lite"/>
    </source>
</evidence>
<proteinExistence type="predicted"/>
<dbReference type="EMBL" id="JAWWNJ010000057">
    <property type="protein sequence ID" value="KAK7014426.1"/>
    <property type="molecule type" value="Genomic_DNA"/>
</dbReference>
<feature type="region of interest" description="Disordered" evidence="1">
    <location>
        <begin position="42"/>
        <end position="89"/>
    </location>
</feature>
<protein>
    <submittedName>
        <fullName evidence="2">Uncharacterized protein</fullName>
    </submittedName>
</protein>
<feature type="region of interest" description="Disordered" evidence="1">
    <location>
        <begin position="1"/>
        <end position="29"/>
    </location>
</feature>
<evidence type="ECO:0000313" key="2">
    <source>
        <dbReference type="EMBL" id="KAK7014426.1"/>
    </source>
</evidence>
<keyword evidence="3" id="KW-1185">Reference proteome</keyword>
<comment type="caution">
    <text evidence="2">The sequence shown here is derived from an EMBL/GenBank/DDBJ whole genome shotgun (WGS) entry which is preliminary data.</text>
</comment>
<reference evidence="2 3" key="1">
    <citation type="journal article" date="2024" name="J Genomics">
        <title>Draft genome sequencing and assembly of Favolaschia claudopus CIRM-BRFM 2984 isolated from oak limbs.</title>
        <authorList>
            <person name="Navarro D."/>
            <person name="Drula E."/>
            <person name="Chaduli D."/>
            <person name="Cazenave R."/>
            <person name="Ahrendt S."/>
            <person name="Wang J."/>
            <person name="Lipzen A."/>
            <person name="Daum C."/>
            <person name="Barry K."/>
            <person name="Grigoriev I.V."/>
            <person name="Favel A."/>
            <person name="Rosso M.N."/>
            <person name="Martin F."/>
        </authorList>
    </citation>
    <scope>NUCLEOTIDE SEQUENCE [LARGE SCALE GENOMIC DNA]</scope>
    <source>
        <strain evidence="2 3">CIRM-BRFM 2984</strain>
    </source>
</reference>
<organism evidence="2 3">
    <name type="scientific">Favolaschia claudopus</name>
    <dbReference type="NCBI Taxonomy" id="2862362"/>
    <lineage>
        <taxon>Eukaryota</taxon>
        <taxon>Fungi</taxon>
        <taxon>Dikarya</taxon>
        <taxon>Basidiomycota</taxon>
        <taxon>Agaricomycotina</taxon>
        <taxon>Agaricomycetes</taxon>
        <taxon>Agaricomycetidae</taxon>
        <taxon>Agaricales</taxon>
        <taxon>Marasmiineae</taxon>
        <taxon>Mycenaceae</taxon>
        <taxon>Favolaschia</taxon>
    </lineage>
</organism>
<evidence type="ECO:0000313" key="3">
    <source>
        <dbReference type="Proteomes" id="UP001362999"/>
    </source>
</evidence>
<dbReference type="Proteomes" id="UP001362999">
    <property type="component" value="Unassembled WGS sequence"/>
</dbReference>
<name>A0AAW0AP33_9AGAR</name>
<accession>A0AAW0AP33</accession>
<dbReference type="AlphaFoldDB" id="A0AAW0AP33"/>
<feature type="compositionally biased region" description="Low complexity" evidence="1">
    <location>
        <begin position="1"/>
        <end position="25"/>
    </location>
</feature>